<feature type="signal peptide" evidence="1">
    <location>
        <begin position="1"/>
        <end position="21"/>
    </location>
</feature>
<dbReference type="EMBL" id="AAOH01000001">
    <property type="protein sequence ID" value="EAR30689.1"/>
    <property type="molecule type" value="Genomic_DNA"/>
</dbReference>
<evidence type="ECO:0008006" key="4">
    <source>
        <dbReference type="Google" id="ProtNLM"/>
    </source>
</evidence>
<reference evidence="2 3" key="1">
    <citation type="submission" date="2006-02" db="EMBL/GenBank/DDBJ databases">
        <authorList>
            <person name="Moran M.A."/>
            <person name="Kjelleberg S."/>
            <person name="Egan S."/>
            <person name="Saunders N."/>
            <person name="Thomas T."/>
            <person name="Ferriera S."/>
            <person name="Johnson J."/>
            <person name="Kravitz S."/>
            <person name="Halpern A."/>
            <person name="Remington K."/>
            <person name="Beeson K."/>
            <person name="Tran B."/>
            <person name="Rogers Y.-H."/>
            <person name="Friedman R."/>
            <person name="Venter J.C."/>
        </authorList>
    </citation>
    <scope>NUCLEOTIDE SEQUENCE [LARGE SCALE GENOMIC DNA]</scope>
    <source>
        <strain evidence="2 3">D2</strain>
    </source>
</reference>
<keyword evidence="3" id="KW-1185">Reference proteome</keyword>
<feature type="chain" id="PRO_5002665908" description="Ig-like domain-containing protein" evidence="1">
    <location>
        <begin position="22"/>
        <end position="793"/>
    </location>
</feature>
<dbReference type="Proteomes" id="UP000006201">
    <property type="component" value="Unassembled WGS sequence"/>
</dbReference>
<name>A4C557_9GAMM</name>
<proteinExistence type="predicted"/>
<comment type="caution">
    <text evidence="2">The sequence shown here is derived from an EMBL/GenBank/DDBJ whole genome shotgun (WGS) entry which is preliminary data.</text>
</comment>
<protein>
    <recommendedName>
        <fullName evidence="4">Ig-like domain-containing protein</fullName>
    </recommendedName>
</protein>
<sequence length="793" mass="86983">MRTLILFIFCFLLTACSGGGSKDAPTPPPIKVVKQPPTLTITVPDNAQSGAIIQITTSISDPDSTQFTLDWQANHDGVIFTSVSQTQTQVQLPQSSEELNIELSLTVKDESNLSAKQSANLRLMPSEPIQKDIVITLPSTYTVATNQYVTLAVSAQSDEPIRDIKWQLPQALEIDTESQNDFNDTNAQSTLTLLAPDLQQTTAFTIKVTVSTDSGYKTVQTQLSVKVEDSETPYLTVNTPPSVTADEGTSVHINATIQSSAQTPTIKWQWLSDTNIALSNANTAQVMFEAPQVNQDTQLQLGLTVTAGELSETRTIDILIKKSVIDFDLSLQSNRSSAVKGQTVTFLAQTTQADLINSDNWHVTELDASQYQVIDNKLIITAPEVSQSAYQDIVVTYTASLNNNQDVSRSASVRFLNGSQLFTQLGFTVPEQAIAIYNNEQINFNVPVTGNIALIDTLTVDMSLSIFGFSQSEAKLEQDQASITLLSDKIIEEKQTYAEIIAHAGDYSVSAMIPIHVHPSHYKVYAGIKESYIAGSTISLFGLIFHNNVPVTNLAGHQFAWLDNGRGSFTERDNLITNYTSSKYINTATDLTLTHQKDAITTESIVTHDWTIFTSQNQGNMNCFKGSQSIKCLFNGLEVPFSIDTTTPKQFVISDNFACLINNQEEFDCVGDSTHTVIQQTAVANNIARVNLIDKNAVCIQNVTGQWQCSGNNKNHFMSLIGQFNQVYHIASKNNATCLVADGFMRCFNNDANLIFEDKTDTVAEVKIVAGSMCYYRSSNSTTSLQCPTLTTY</sequence>
<dbReference type="HOGENOM" id="CLU_354069_0_0_6"/>
<dbReference type="eggNOG" id="ENOG50326U9">
    <property type="taxonomic scope" value="Bacteria"/>
</dbReference>
<organism evidence="2 3">
    <name type="scientific">Pseudoalteromonas tunicata D2</name>
    <dbReference type="NCBI Taxonomy" id="87626"/>
    <lineage>
        <taxon>Bacteria</taxon>
        <taxon>Pseudomonadati</taxon>
        <taxon>Pseudomonadota</taxon>
        <taxon>Gammaproteobacteria</taxon>
        <taxon>Alteromonadales</taxon>
        <taxon>Pseudoalteromonadaceae</taxon>
        <taxon>Pseudoalteromonas</taxon>
    </lineage>
</organism>
<evidence type="ECO:0000256" key="1">
    <source>
        <dbReference type="SAM" id="SignalP"/>
    </source>
</evidence>
<dbReference type="OrthoDB" id="6310805at2"/>
<keyword evidence="1" id="KW-0732">Signal</keyword>
<dbReference type="AlphaFoldDB" id="A4C557"/>
<evidence type="ECO:0000313" key="3">
    <source>
        <dbReference type="Proteomes" id="UP000006201"/>
    </source>
</evidence>
<evidence type="ECO:0000313" key="2">
    <source>
        <dbReference type="EMBL" id="EAR30689.1"/>
    </source>
</evidence>
<dbReference type="RefSeq" id="WP_009836987.1">
    <property type="nucleotide sequence ID" value="NZ_AAOH01000001.1"/>
</dbReference>
<gene>
    <name evidence="2" type="ORF">PTD2_03931</name>
</gene>
<dbReference type="PROSITE" id="PS51257">
    <property type="entry name" value="PROKAR_LIPOPROTEIN"/>
    <property type="match status" value="1"/>
</dbReference>
<accession>A4C557</accession>